<dbReference type="SMART" id="SM00430">
    <property type="entry name" value="HOLI"/>
    <property type="match status" value="1"/>
</dbReference>
<dbReference type="GO" id="GO:0008270">
    <property type="term" value="F:zinc ion binding"/>
    <property type="evidence" value="ECO:0007669"/>
    <property type="project" value="UniProtKB-KW"/>
</dbReference>
<evidence type="ECO:0000256" key="8">
    <source>
        <dbReference type="ARBA" id="ARBA00023163"/>
    </source>
</evidence>
<protein>
    <submittedName>
        <fullName evidence="14">(pine wood nematode) hypothetical protein</fullName>
    </submittedName>
</protein>
<dbReference type="PROSITE" id="PS00031">
    <property type="entry name" value="NUCLEAR_REC_DBD_1"/>
    <property type="match status" value="1"/>
</dbReference>
<dbReference type="Proteomes" id="UP000659654">
    <property type="component" value="Unassembled WGS sequence"/>
</dbReference>
<dbReference type="InterPro" id="IPR001628">
    <property type="entry name" value="Znf_hrmn_rcpt"/>
</dbReference>
<evidence type="ECO:0000256" key="11">
    <source>
        <dbReference type="SAM" id="MobiDB-lite"/>
    </source>
</evidence>
<dbReference type="InterPro" id="IPR000536">
    <property type="entry name" value="Nucl_hrmn_rcpt_lig-bd"/>
</dbReference>
<dbReference type="SUPFAM" id="SSF48508">
    <property type="entry name" value="Nuclear receptor ligand-binding domain"/>
    <property type="match status" value="1"/>
</dbReference>
<evidence type="ECO:0000256" key="7">
    <source>
        <dbReference type="ARBA" id="ARBA00023125"/>
    </source>
</evidence>
<dbReference type="GO" id="GO:0005634">
    <property type="term" value="C:nucleus"/>
    <property type="evidence" value="ECO:0007669"/>
    <property type="project" value="UniProtKB-SubCell"/>
</dbReference>
<dbReference type="InterPro" id="IPR035500">
    <property type="entry name" value="NHR-like_dom_sf"/>
</dbReference>
<feature type="region of interest" description="Disordered" evidence="11">
    <location>
        <begin position="527"/>
        <end position="546"/>
    </location>
</feature>
<dbReference type="Gene3D" id="1.10.565.10">
    <property type="entry name" value="Retinoid X Receptor"/>
    <property type="match status" value="1"/>
</dbReference>
<feature type="domain" description="Nuclear receptor" evidence="12">
    <location>
        <begin position="246"/>
        <end position="323"/>
    </location>
</feature>
<organism evidence="14 15">
    <name type="scientific">Bursaphelenchus xylophilus</name>
    <name type="common">Pinewood nematode worm</name>
    <name type="synonym">Aphelenchoides xylophilus</name>
    <dbReference type="NCBI Taxonomy" id="6326"/>
    <lineage>
        <taxon>Eukaryota</taxon>
        <taxon>Metazoa</taxon>
        <taxon>Ecdysozoa</taxon>
        <taxon>Nematoda</taxon>
        <taxon>Chromadorea</taxon>
        <taxon>Rhabditida</taxon>
        <taxon>Tylenchina</taxon>
        <taxon>Tylenchomorpha</taxon>
        <taxon>Aphelenchoidea</taxon>
        <taxon>Aphelenchoididae</taxon>
        <taxon>Bursaphelenchus</taxon>
    </lineage>
</organism>
<dbReference type="SUPFAM" id="SSF57716">
    <property type="entry name" value="Glucocorticoid receptor-like (DNA-binding domain)"/>
    <property type="match status" value="1"/>
</dbReference>
<dbReference type="Pfam" id="PF00105">
    <property type="entry name" value="zf-C4"/>
    <property type="match status" value="1"/>
</dbReference>
<dbReference type="SMR" id="A0A7I8X129"/>
<evidence type="ECO:0000256" key="5">
    <source>
        <dbReference type="ARBA" id="ARBA00022833"/>
    </source>
</evidence>
<accession>A0A7I8X129</accession>
<comment type="caution">
    <text evidence="14">The sequence shown here is derived from an EMBL/GenBank/DDBJ whole genome shotgun (WGS) entry which is preliminary data.</text>
</comment>
<gene>
    <name evidence="14" type="ORF">BXYJ_LOCUS14445</name>
</gene>
<evidence type="ECO:0000256" key="9">
    <source>
        <dbReference type="ARBA" id="ARBA00023170"/>
    </source>
</evidence>
<name>A0A7I8X129_BURXY</name>
<evidence type="ECO:0000256" key="1">
    <source>
        <dbReference type="ARBA" id="ARBA00004123"/>
    </source>
</evidence>
<proteinExistence type="inferred from homology"/>
<feature type="region of interest" description="Disordered" evidence="11">
    <location>
        <begin position="869"/>
        <end position="890"/>
    </location>
</feature>
<dbReference type="EMBL" id="CAJFCV020000006">
    <property type="protein sequence ID" value="CAG9130064.1"/>
    <property type="molecule type" value="Genomic_DNA"/>
</dbReference>
<feature type="compositionally biased region" description="Polar residues" evidence="11">
    <location>
        <begin position="407"/>
        <end position="426"/>
    </location>
</feature>
<keyword evidence="4" id="KW-0863">Zinc-finger</keyword>
<dbReference type="GO" id="GO:0045944">
    <property type="term" value="P:positive regulation of transcription by RNA polymerase II"/>
    <property type="evidence" value="ECO:0007669"/>
    <property type="project" value="TreeGrafter"/>
</dbReference>
<keyword evidence="6" id="KW-0805">Transcription regulation</keyword>
<feature type="compositionally biased region" description="Low complexity" evidence="11">
    <location>
        <begin position="135"/>
        <end position="144"/>
    </location>
</feature>
<evidence type="ECO:0000256" key="4">
    <source>
        <dbReference type="ARBA" id="ARBA00022771"/>
    </source>
</evidence>
<dbReference type="SMART" id="SM00399">
    <property type="entry name" value="ZnF_C4"/>
    <property type="match status" value="1"/>
</dbReference>
<keyword evidence="15" id="KW-1185">Reference proteome</keyword>
<keyword evidence="3" id="KW-0479">Metal-binding</keyword>
<feature type="region of interest" description="Disordered" evidence="11">
    <location>
        <begin position="407"/>
        <end position="429"/>
    </location>
</feature>
<dbReference type="PROSITE" id="PS51843">
    <property type="entry name" value="NR_LBD"/>
    <property type="match status" value="1"/>
</dbReference>
<dbReference type="InterPro" id="IPR050234">
    <property type="entry name" value="Nuclear_hormone_rcpt_NR1"/>
</dbReference>
<reference evidence="14" key="1">
    <citation type="submission" date="2020-09" db="EMBL/GenBank/DDBJ databases">
        <authorList>
            <person name="Kikuchi T."/>
        </authorList>
    </citation>
    <scope>NUCLEOTIDE SEQUENCE</scope>
    <source>
        <strain evidence="14">Ka4C1</strain>
    </source>
</reference>
<dbReference type="GO" id="GO:0000122">
    <property type="term" value="P:negative regulation of transcription by RNA polymerase II"/>
    <property type="evidence" value="ECO:0007669"/>
    <property type="project" value="TreeGrafter"/>
</dbReference>
<evidence type="ECO:0000313" key="15">
    <source>
        <dbReference type="Proteomes" id="UP000659654"/>
    </source>
</evidence>
<dbReference type="PANTHER" id="PTHR24082">
    <property type="entry name" value="NUCLEAR HORMONE RECEPTOR"/>
    <property type="match status" value="1"/>
</dbReference>
<keyword evidence="10" id="KW-0539">Nucleus</keyword>
<dbReference type="PRINTS" id="PR00047">
    <property type="entry name" value="STROIDFINGER"/>
</dbReference>
<feature type="domain" description="NR LBD" evidence="13">
    <location>
        <begin position="631"/>
        <end position="868"/>
    </location>
</feature>
<evidence type="ECO:0000256" key="2">
    <source>
        <dbReference type="ARBA" id="ARBA00005993"/>
    </source>
</evidence>
<dbReference type="GO" id="GO:0006950">
    <property type="term" value="P:response to stress"/>
    <property type="evidence" value="ECO:0007669"/>
    <property type="project" value="UniProtKB-ARBA"/>
</dbReference>
<evidence type="ECO:0000313" key="14">
    <source>
        <dbReference type="EMBL" id="CAD5234354.1"/>
    </source>
</evidence>
<keyword evidence="8" id="KW-0804">Transcription</keyword>
<dbReference type="PANTHER" id="PTHR24082:SF494">
    <property type="entry name" value="NUCLEAR HORMONE RECEPTOR FAMILY MEMBER DAF-12"/>
    <property type="match status" value="1"/>
</dbReference>
<dbReference type="GO" id="GO:0030154">
    <property type="term" value="P:cell differentiation"/>
    <property type="evidence" value="ECO:0007669"/>
    <property type="project" value="TreeGrafter"/>
</dbReference>
<evidence type="ECO:0000259" key="13">
    <source>
        <dbReference type="PROSITE" id="PS51843"/>
    </source>
</evidence>
<dbReference type="EMBL" id="CAJFDI010000006">
    <property type="protein sequence ID" value="CAD5234354.1"/>
    <property type="molecule type" value="Genomic_DNA"/>
</dbReference>
<dbReference type="OrthoDB" id="6352325at2759"/>
<comment type="subcellular location">
    <subcellularLocation>
        <location evidence="1">Nucleus</location>
    </subcellularLocation>
</comment>
<keyword evidence="9" id="KW-0675">Receptor</keyword>
<dbReference type="AlphaFoldDB" id="A0A7I8X129"/>
<dbReference type="FunFam" id="3.30.50.10:FF:000042">
    <property type="entry name" value="Nuclear hormone receptor HR96"/>
    <property type="match status" value="1"/>
</dbReference>
<dbReference type="Gene3D" id="3.30.50.10">
    <property type="entry name" value="Erythroid Transcription Factor GATA-1, subunit A"/>
    <property type="match status" value="1"/>
</dbReference>
<feature type="region of interest" description="Disordered" evidence="11">
    <location>
        <begin position="135"/>
        <end position="221"/>
    </location>
</feature>
<feature type="compositionally biased region" description="Low complexity" evidence="11">
    <location>
        <begin position="869"/>
        <end position="879"/>
    </location>
</feature>
<dbReference type="Proteomes" id="UP000582659">
    <property type="component" value="Unassembled WGS sequence"/>
</dbReference>
<dbReference type="InterPro" id="IPR013088">
    <property type="entry name" value="Znf_NHR/GATA"/>
</dbReference>
<dbReference type="CDD" id="cd06966">
    <property type="entry name" value="NR_DBD_CAR"/>
    <property type="match status" value="1"/>
</dbReference>
<evidence type="ECO:0000256" key="10">
    <source>
        <dbReference type="ARBA" id="ARBA00023242"/>
    </source>
</evidence>
<evidence type="ECO:0000256" key="3">
    <source>
        <dbReference type="ARBA" id="ARBA00022723"/>
    </source>
</evidence>
<dbReference type="PROSITE" id="PS51030">
    <property type="entry name" value="NUCLEAR_REC_DBD_2"/>
    <property type="match status" value="1"/>
</dbReference>
<dbReference type="GO" id="GO:0004879">
    <property type="term" value="F:nuclear receptor activity"/>
    <property type="evidence" value="ECO:0007669"/>
    <property type="project" value="TreeGrafter"/>
</dbReference>
<comment type="similarity">
    <text evidence="2">Belongs to the nuclear hormone receptor family.</text>
</comment>
<evidence type="ECO:0000256" key="6">
    <source>
        <dbReference type="ARBA" id="ARBA00023015"/>
    </source>
</evidence>
<keyword evidence="7" id="KW-0238">DNA-binding</keyword>
<dbReference type="GO" id="GO:0000978">
    <property type="term" value="F:RNA polymerase II cis-regulatory region sequence-specific DNA binding"/>
    <property type="evidence" value="ECO:0007669"/>
    <property type="project" value="TreeGrafter"/>
</dbReference>
<keyword evidence="5" id="KW-0862">Zinc</keyword>
<sequence length="913" mass="101056">MDPRLGAVFAAINVSSTTGLHPVCASSLTAVQPTTTVVNTTDLVQSSFSPGQTFLSSSFGQSLLNGGATSPPELPIIHSRATNHHFLDPSTLNLAKLAPETLQNLNKLVSQPVENLRSSPILTYLRGAVVQALSQSGSSSGTSTPDEPPALPEMSPIVSSSEIMLPEPVQDVPRRIRRRRPKSPKAVNKPSPKRKPDDDEQQMNTPDDPVIHSPSSSRAMFGANPLLMSSAMGDPQDNSEESRRRQKTCRVCGDHATGYNFNVITCESCKAFFRRNALRPKVSEFKCPYSDDCEINAVSRRFCQKCRLRKCFAVGMKKEWILNDEQLRRRKNSRLNSMKGMANSPNYSLSPHQLMHSPQSSIMMNRNPADVMAQVKTEVSDQPHSSLNEFRLPFQQNYDLQQFLQSANPTASPASSGFNSPSLMQRRQSDLALSPISQGPSSINSLLSPQSVASPESPVTILGNQVTSTDLNKQIPPLSDIQHMMKQGFSTSDDYSRFLQSESKVPHPTATSGSAFSTPFKVDMVMSSSSQPLGQSGCGSEASSTYSMNGNQSNEYDPYKTFFSKDAGKFSPSSLFPFLDMSPDGYQKMADTIHDELHNVSGDIPLNGPASVDFKTVNHNEPASQFQLNSSELFELDVVRNAYSCMDEPLADHKSKAYLTKKSHNPADIMNIMDISMRRFVKMTKKLPAFNTLNAETKLHLLKAAMISLLTLRGATRFDVQKLCFTTRISGQAIDISLDMFDKLNEKNQKMKFIKFCLNMDANLRHNDTIINLMGLVVLFRNTNVITIESDKQLTKKYHTLYSNLLRRYVESIHAQECMPIIESIPKTLECLRDISSSAENLYVGKVSSDEIEQLPTEFFRTEFLTGVSSSSSQPAASQEGTLEPGSSTKVPFYPTSPSQLFGEFNDFLVLFY</sequence>
<evidence type="ECO:0000259" key="12">
    <source>
        <dbReference type="PROSITE" id="PS51030"/>
    </source>
</evidence>